<feature type="non-terminal residue" evidence="1">
    <location>
        <position position="1"/>
    </location>
</feature>
<gene>
    <name evidence="1" type="ORF">METZ01_LOCUS131483</name>
</gene>
<name>A0A381YNT1_9ZZZZ</name>
<reference evidence="1" key="1">
    <citation type="submission" date="2018-05" db="EMBL/GenBank/DDBJ databases">
        <authorList>
            <person name="Lanie J.A."/>
            <person name="Ng W.-L."/>
            <person name="Kazmierczak K.M."/>
            <person name="Andrzejewski T.M."/>
            <person name="Davidsen T.M."/>
            <person name="Wayne K.J."/>
            <person name="Tettelin H."/>
            <person name="Glass J.I."/>
            <person name="Rusch D."/>
            <person name="Podicherti R."/>
            <person name="Tsui H.-C.T."/>
            <person name="Winkler M.E."/>
        </authorList>
    </citation>
    <scope>NUCLEOTIDE SEQUENCE</scope>
</reference>
<accession>A0A381YNT1</accession>
<dbReference type="EMBL" id="UINC01018670">
    <property type="protein sequence ID" value="SVA78629.1"/>
    <property type="molecule type" value="Genomic_DNA"/>
</dbReference>
<dbReference type="AlphaFoldDB" id="A0A381YNT1"/>
<evidence type="ECO:0008006" key="2">
    <source>
        <dbReference type="Google" id="ProtNLM"/>
    </source>
</evidence>
<proteinExistence type="predicted"/>
<organism evidence="1">
    <name type="scientific">marine metagenome</name>
    <dbReference type="NCBI Taxonomy" id="408172"/>
    <lineage>
        <taxon>unclassified sequences</taxon>
        <taxon>metagenomes</taxon>
        <taxon>ecological metagenomes</taxon>
    </lineage>
</organism>
<protein>
    <recommendedName>
        <fullName evidence="2">Hydrolase</fullName>
    </recommendedName>
</protein>
<sequence>GFLPVDRHTAGLDLAVNTRNFAGNSNMELETFVIWNSNPDPTQEFTFKDLSAHGLRVNFPNDTWSGHLSYRQFGDAYRPALGFVTRNDFRRVEPRIGWSPRPNIDWLRTVRFSAQFRHQEELGTGITEEREWDFGLLGLDFESGDGFDFNAKRTFEYLDRPFFVSEGIPITEGDYTSWEYRVIARTAGRRRISMYGGFTVADFWNGERLQFGGRLTFRPNPGISIGTNIQRNQVTLPQGQFDADLYEVEGQWNPTPWVSATTQLQYDDVSDIAGLFARVRWIVKPGNDIYFVYTHNWQNLGTDILDNADLITLSRGGAIKANYTYRF</sequence>
<evidence type="ECO:0000313" key="1">
    <source>
        <dbReference type="EMBL" id="SVA78629.1"/>
    </source>
</evidence>